<feature type="domain" description="Glycosyltransferase 2-like" evidence="1">
    <location>
        <begin position="14"/>
        <end position="147"/>
    </location>
</feature>
<dbReference type="PANTHER" id="PTHR22916">
    <property type="entry name" value="GLYCOSYLTRANSFERASE"/>
    <property type="match status" value="1"/>
</dbReference>
<dbReference type="GO" id="GO:0016758">
    <property type="term" value="F:hexosyltransferase activity"/>
    <property type="evidence" value="ECO:0007669"/>
    <property type="project" value="UniProtKB-ARBA"/>
</dbReference>
<dbReference type="Pfam" id="PF00535">
    <property type="entry name" value="Glycos_transf_2"/>
    <property type="match status" value="1"/>
</dbReference>
<evidence type="ECO:0000259" key="1">
    <source>
        <dbReference type="Pfam" id="PF00535"/>
    </source>
</evidence>
<protein>
    <submittedName>
        <fullName evidence="2">Glycosyltransferase involved in cell wall bioproteinsi</fullName>
    </submittedName>
</protein>
<accession>A0A0A2C5G4</accession>
<dbReference type="InterPro" id="IPR029044">
    <property type="entry name" value="Nucleotide-diphossugar_trans"/>
</dbReference>
<proteinExistence type="predicted"/>
<dbReference type="SUPFAM" id="SSF53448">
    <property type="entry name" value="Nucleotide-diphospho-sugar transferases"/>
    <property type="match status" value="1"/>
</dbReference>
<dbReference type="RefSeq" id="WP_052038646.1">
    <property type="nucleotide sequence ID" value="NZ_CP138967.1"/>
</dbReference>
<comment type="caution">
    <text evidence="2">The sequence shown here is derived from an EMBL/GenBank/DDBJ whole genome shotgun (WGS) entry which is preliminary data.</text>
</comment>
<dbReference type="Gene3D" id="3.90.550.10">
    <property type="entry name" value="Spore Coat Polysaccharide Biosynthesis Protein SpsA, Chain A"/>
    <property type="match status" value="1"/>
</dbReference>
<organism evidence="2 3">
    <name type="scientific">Prochlorococcus marinus str. PAC1</name>
    <dbReference type="NCBI Taxonomy" id="59924"/>
    <lineage>
        <taxon>Bacteria</taxon>
        <taxon>Bacillati</taxon>
        <taxon>Cyanobacteriota</taxon>
        <taxon>Cyanophyceae</taxon>
        <taxon>Synechococcales</taxon>
        <taxon>Prochlorococcaceae</taxon>
        <taxon>Prochlorococcus</taxon>
    </lineage>
</organism>
<dbReference type="PANTHER" id="PTHR22916:SF3">
    <property type="entry name" value="UDP-GLCNAC:BETAGAL BETA-1,3-N-ACETYLGLUCOSAMINYLTRANSFERASE-LIKE PROTEIN 1"/>
    <property type="match status" value="1"/>
</dbReference>
<name>A0A0A2C5G4_PROMR</name>
<gene>
    <name evidence="2" type="ORF">EV03_0733</name>
</gene>
<sequence length="317" mass="37269">MVSAQIMYKKDLITVLVPAFNHDKYIEECIDSIIKQTYQNIELIILNDGSTDKTAEKIKAKSIECEKRFNRFLFIDKENEGVAKTLNMGFLKANGKYVALCASDDTFVYEAIATMHDFLSNNTEYVLAVGNNYFIDCDSKRCFWDSDGQVTYDIDNAKDLSFVSSLQRNRQDIDFNSDSFGTYESLLKGNYLPNGYLLRKDVFLNKVKGFSIRESLEDFFLHLQLSKYGKYKYIDKHLFNYRLHRNNTSKHRELMIRLTSSTLELEKQYASKFKKNNRYKIPYIFEKKLYKYNVCLTSIYKIFGFKMLELIKKLLLK</sequence>
<dbReference type="InterPro" id="IPR001173">
    <property type="entry name" value="Glyco_trans_2-like"/>
</dbReference>
<evidence type="ECO:0000313" key="2">
    <source>
        <dbReference type="EMBL" id="KGG20797.1"/>
    </source>
</evidence>
<dbReference type="AlphaFoldDB" id="A0A0A2C5G4"/>
<dbReference type="Proteomes" id="UP000030392">
    <property type="component" value="Unassembled WGS sequence"/>
</dbReference>
<keyword evidence="2" id="KW-0808">Transferase</keyword>
<reference evidence="3" key="1">
    <citation type="journal article" date="2014" name="Sci. Data">
        <title>Genomes of diverse isolates of the marine cyanobacterium Prochlorococcus.</title>
        <authorList>
            <person name="Biller S."/>
            <person name="Berube P."/>
            <person name="Thompson J."/>
            <person name="Kelly L."/>
            <person name="Roggensack S."/>
            <person name="Awad L."/>
            <person name="Roache-Johnson K."/>
            <person name="Ding H."/>
            <person name="Giovannoni S.J."/>
            <person name="Moore L.R."/>
            <person name="Chisholm S.W."/>
        </authorList>
    </citation>
    <scope>NUCLEOTIDE SEQUENCE [LARGE SCALE GENOMIC DNA]</scope>
    <source>
        <strain evidence="3">PAC1</strain>
    </source>
</reference>
<dbReference type="EMBL" id="JNAX01000010">
    <property type="protein sequence ID" value="KGG20797.1"/>
    <property type="molecule type" value="Genomic_DNA"/>
</dbReference>
<evidence type="ECO:0000313" key="3">
    <source>
        <dbReference type="Proteomes" id="UP000030392"/>
    </source>
</evidence>
<dbReference type="CDD" id="cd00761">
    <property type="entry name" value="Glyco_tranf_GTA_type"/>
    <property type="match status" value="1"/>
</dbReference>